<keyword evidence="1" id="KW-0812">Transmembrane</keyword>
<keyword evidence="1" id="KW-1133">Transmembrane helix</keyword>
<organism evidence="2">
    <name type="scientific">Bacteroides intestinalis</name>
    <dbReference type="NCBI Taxonomy" id="329854"/>
    <lineage>
        <taxon>Bacteria</taxon>
        <taxon>Pseudomonadati</taxon>
        <taxon>Bacteroidota</taxon>
        <taxon>Bacteroidia</taxon>
        <taxon>Bacteroidales</taxon>
        <taxon>Bacteroidaceae</taxon>
        <taxon>Bacteroides</taxon>
    </lineage>
</organism>
<accession>A0A139KYW8</accession>
<dbReference type="Proteomes" id="UP000070319">
    <property type="component" value="Unassembled WGS sequence"/>
</dbReference>
<protein>
    <submittedName>
        <fullName evidence="2">Uncharacterized protein</fullName>
    </submittedName>
</protein>
<gene>
    <name evidence="2" type="ORF">HMPREF2531_03918</name>
</gene>
<sequence>MHINCFAVIMMFCFLILSISFDLISEKFEYVSIHFKNFAM</sequence>
<keyword evidence="1" id="KW-0472">Membrane</keyword>
<dbReference type="EMBL" id="LTDF01000150">
    <property type="protein sequence ID" value="KXT44379.1"/>
    <property type="molecule type" value="Genomic_DNA"/>
</dbReference>
<dbReference type="PATRIC" id="fig|329854.7.peg.3987"/>
<feature type="transmembrane region" description="Helical" evidence="1">
    <location>
        <begin position="6"/>
        <end position="24"/>
    </location>
</feature>
<comment type="caution">
    <text evidence="2">The sequence shown here is derived from an EMBL/GenBank/DDBJ whole genome shotgun (WGS) entry which is preliminary data.</text>
</comment>
<proteinExistence type="predicted"/>
<dbReference type="AlphaFoldDB" id="A0A139KYW8"/>
<reference evidence="2 3" key="1">
    <citation type="submission" date="2016-02" db="EMBL/GenBank/DDBJ databases">
        <authorList>
            <person name="Wen L."/>
            <person name="He K."/>
            <person name="Yang H."/>
        </authorList>
    </citation>
    <scope>NUCLEOTIDE SEQUENCE [LARGE SCALE GENOMIC DNA]</scope>
    <source>
        <strain evidence="2 3">KLE1704</strain>
    </source>
</reference>
<evidence type="ECO:0000256" key="1">
    <source>
        <dbReference type="SAM" id="Phobius"/>
    </source>
</evidence>
<evidence type="ECO:0000313" key="2">
    <source>
        <dbReference type="EMBL" id="KXT44379.1"/>
    </source>
</evidence>
<name>A0A139KYW8_9BACE</name>
<evidence type="ECO:0000313" key="3">
    <source>
        <dbReference type="Proteomes" id="UP000070319"/>
    </source>
</evidence>